<evidence type="ECO:0000256" key="6">
    <source>
        <dbReference type="SAM" id="MobiDB-lite"/>
    </source>
</evidence>
<dbReference type="InterPro" id="IPR001706">
    <property type="entry name" value="Ribosomal_bL35"/>
</dbReference>
<evidence type="ECO:0000256" key="3">
    <source>
        <dbReference type="ARBA" id="ARBA00023274"/>
    </source>
</evidence>
<dbReference type="EMBL" id="PFBP01000049">
    <property type="protein sequence ID" value="PIT89598.1"/>
    <property type="molecule type" value="Genomic_DNA"/>
</dbReference>
<dbReference type="PROSITE" id="PS00936">
    <property type="entry name" value="RIBOSOMAL_L35"/>
    <property type="match status" value="1"/>
</dbReference>
<dbReference type="GO" id="GO:0005840">
    <property type="term" value="C:ribosome"/>
    <property type="evidence" value="ECO:0007669"/>
    <property type="project" value="UniProtKB-KW"/>
</dbReference>
<name>A0A2M6W9V3_9BACT</name>
<dbReference type="Proteomes" id="UP000231464">
    <property type="component" value="Unassembled WGS sequence"/>
</dbReference>
<feature type="compositionally biased region" description="Basic residues" evidence="6">
    <location>
        <begin position="1"/>
        <end position="27"/>
    </location>
</feature>
<keyword evidence="2 5" id="KW-0689">Ribosomal protein</keyword>
<evidence type="ECO:0000256" key="1">
    <source>
        <dbReference type="ARBA" id="ARBA00006598"/>
    </source>
</evidence>
<dbReference type="Gene3D" id="4.10.410.60">
    <property type="match status" value="1"/>
</dbReference>
<dbReference type="GO" id="GO:0006412">
    <property type="term" value="P:translation"/>
    <property type="evidence" value="ECO:0007669"/>
    <property type="project" value="InterPro"/>
</dbReference>
<gene>
    <name evidence="7" type="ORF">COU23_03045</name>
</gene>
<dbReference type="Pfam" id="PF01632">
    <property type="entry name" value="Ribosomal_L35p"/>
    <property type="match status" value="1"/>
</dbReference>
<comment type="caution">
    <text evidence="7">The sequence shown here is derived from an EMBL/GenBank/DDBJ whole genome shotgun (WGS) entry which is preliminary data.</text>
</comment>
<accession>A0A2M6W9V3</accession>
<organism evidence="7 8">
    <name type="scientific">Candidatus Kuenenbacteria bacterium CG10_big_fil_rev_8_21_14_0_10_36_11</name>
    <dbReference type="NCBI Taxonomy" id="1974618"/>
    <lineage>
        <taxon>Bacteria</taxon>
        <taxon>Candidatus Kueneniibacteriota</taxon>
    </lineage>
</organism>
<evidence type="ECO:0000256" key="5">
    <source>
        <dbReference type="RuleBase" id="RU000568"/>
    </source>
</evidence>
<dbReference type="InterPro" id="IPR021137">
    <property type="entry name" value="Ribosomal_bL35-like"/>
</dbReference>
<dbReference type="AlphaFoldDB" id="A0A2M6W9V3"/>
<evidence type="ECO:0000313" key="7">
    <source>
        <dbReference type="EMBL" id="PIT89598.1"/>
    </source>
</evidence>
<feature type="compositionally biased region" description="Basic and acidic residues" evidence="6">
    <location>
        <begin position="32"/>
        <end position="46"/>
    </location>
</feature>
<dbReference type="PRINTS" id="PR00064">
    <property type="entry name" value="RIBOSOMALL35"/>
</dbReference>
<dbReference type="GO" id="GO:0003735">
    <property type="term" value="F:structural constituent of ribosome"/>
    <property type="evidence" value="ECO:0007669"/>
    <property type="project" value="InterPro"/>
</dbReference>
<feature type="region of interest" description="Disordered" evidence="6">
    <location>
        <begin position="1"/>
        <end position="47"/>
    </location>
</feature>
<sequence>MKQKTIKSLTKRFKATKKGKLLKRKAGQNHLNSKESGKTTRSKRNDWIVAKDSTKNILRLIK</sequence>
<evidence type="ECO:0000313" key="8">
    <source>
        <dbReference type="Proteomes" id="UP000231464"/>
    </source>
</evidence>
<dbReference type="GO" id="GO:1990904">
    <property type="term" value="C:ribonucleoprotein complex"/>
    <property type="evidence" value="ECO:0007669"/>
    <property type="project" value="UniProtKB-KW"/>
</dbReference>
<dbReference type="InterPro" id="IPR037229">
    <property type="entry name" value="Ribosomal_bL35_sf"/>
</dbReference>
<comment type="similarity">
    <text evidence="1 5">Belongs to the bacterial ribosomal protein bL35 family.</text>
</comment>
<reference evidence="8" key="1">
    <citation type="submission" date="2017-09" db="EMBL/GenBank/DDBJ databases">
        <title>Depth-based differentiation of microbial function through sediment-hosted aquifers and enrichment of novel symbionts in the deep terrestrial subsurface.</title>
        <authorList>
            <person name="Probst A.J."/>
            <person name="Ladd B."/>
            <person name="Jarett J.K."/>
            <person name="Geller-Mcgrath D.E."/>
            <person name="Sieber C.M.K."/>
            <person name="Emerson J.B."/>
            <person name="Anantharaman K."/>
            <person name="Thomas B.C."/>
            <person name="Malmstrom R."/>
            <person name="Stieglmeier M."/>
            <person name="Klingl A."/>
            <person name="Woyke T."/>
            <person name="Ryan C.M."/>
            <person name="Banfield J.F."/>
        </authorList>
    </citation>
    <scope>NUCLEOTIDE SEQUENCE [LARGE SCALE GENOMIC DNA]</scope>
</reference>
<evidence type="ECO:0000256" key="4">
    <source>
        <dbReference type="ARBA" id="ARBA00035486"/>
    </source>
</evidence>
<evidence type="ECO:0000256" key="2">
    <source>
        <dbReference type="ARBA" id="ARBA00022980"/>
    </source>
</evidence>
<dbReference type="InterPro" id="IPR018265">
    <property type="entry name" value="Ribosomal_bL35_CS"/>
</dbReference>
<keyword evidence="3 5" id="KW-0687">Ribonucleoprotein</keyword>
<protein>
    <recommendedName>
        <fullName evidence="4 5">50S ribosomal protein L35</fullName>
    </recommendedName>
</protein>
<proteinExistence type="inferred from homology"/>
<dbReference type="SUPFAM" id="SSF143034">
    <property type="entry name" value="L35p-like"/>
    <property type="match status" value="1"/>
</dbReference>